<dbReference type="PANTHER" id="PTHR40763:SF4">
    <property type="entry name" value="DUF1707 DOMAIN-CONTAINING PROTEIN"/>
    <property type="match status" value="1"/>
</dbReference>
<reference evidence="3 4" key="1">
    <citation type="submission" date="2015-01" db="EMBL/GenBank/DDBJ databases">
        <title>Enhanced salinomycin production by adjusting the supply of polyketide extender units in Streptomyce albus DSM 41398.</title>
        <authorList>
            <person name="Lu C."/>
        </authorList>
    </citation>
    <scope>NUCLEOTIDE SEQUENCE [LARGE SCALE GENOMIC DNA]</scope>
    <source>
        <strain evidence="4">ATCC 21838 / DSM 41398 / FERM P-419 / JCM 4703 / NBRC 107858</strain>
    </source>
</reference>
<gene>
    <name evidence="3" type="ORF">SLNWT_2435</name>
</gene>
<evidence type="ECO:0000259" key="2">
    <source>
        <dbReference type="Pfam" id="PF08044"/>
    </source>
</evidence>
<dbReference type="Proteomes" id="UP000031523">
    <property type="component" value="Chromosome"/>
</dbReference>
<organism evidence="3 4">
    <name type="scientific">Streptomyces albus (strain ATCC 21838 / DSM 41398 / FERM P-419 / JCM 4703 / NBRC 107858)</name>
    <dbReference type="NCBI Taxonomy" id="1081613"/>
    <lineage>
        <taxon>Bacteria</taxon>
        <taxon>Bacillati</taxon>
        <taxon>Actinomycetota</taxon>
        <taxon>Actinomycetes</taxon>
        <taxon>Kitasatosporales</taxon>
        <taxon>Streptomycetaceae</taxon>
        <taxon>Streptomyces</taxon>
    </lineage>
</organism>
<dbReference type="AlphaFoldDB" id="A0A0B5EVT8"/>
<proteinExistence type="predicted"/>
<name>A0A0B5EVT8_STRA4</name>
<feature type="domain" description="DUF1707" evidence="2">
    <location>
        <begin position="8"/>
        <end position="60"/>
    </location>
</feature>
<feature type="region of interest" description="Disordered" evidence="1">
    <location>
        <begin position="217"/>
        <end position="276"/>
    </location>
</feature>
<evidence type="ECO:0000256" key="1">
    <source>
        <dbReference type="SAM" id="MobiDB-lite"/>
    </source>
</evidence>
<dbReference type="KEGG" id="sals:SLNWT_2435"/>
<dbReference type="InterPro" id="IPR012551">
    <property type="entry name" value="DUF1707_SHOCT-like"/>
</dbReference>
<evidence type="ECO:0000313" key="3">
    <source>
        <dbReference type="EMBL" id="AJE82811.1"/>
    </source>
</evidence>
<dbReference type="Pfam" id="PF08044">
    <property type="entry name" value="DUF1707"/>
    <property type="match status" value="1"/>
</dbReference>
<sequence>MSDDLPELRASDADRDRVAEILREAVAEGRLDMEEFDERLDAVYRARTYGELAPLTRDLPGAGAVAPAKAPGAGAERPDGEVHWPDRIGGAPTSKGAFAFWSGFSRKGRWTVPRVFTAFAVWGGGEIDLREADFEADEAVIRCFTVMGGVHVTVPPELTVRVTGIGIMGGFGDAAGGQGTPGSPQVTVTGFSLMGGVGVERKLRRAEKLRLREERRAERLDRREARRAELDDRHARPDDRHPQLEGRRADLEKDRTDRRADLDKDRGDRRDRRRDG</sequence>
<protein>
    <recommendedName>
        <fullName evidence="2">DUF1707 domain-containing protein</fullName>
    </recommendedName>
</protein>
<accession>A0A0B5EVT8</accession>
<evidence type="ECO:0000313" key="4">
    <source>
        <dbReference type="Proteomes" id="UP000031523"/>
    </source>
</evidence>
<dbReference type="PANTHER" id="PTHR40763">
    <property type="entry name" value="MEMBRANE PROTEIN-RELATED"/>
    <property type="match status" value="1"/>
</dbReference>
<dbReference type="EMBL" id="CP010519">
    <property type="protein sequence ID" value="AJE82811.1"/>
    <property type="molecule type" value="Genomic_DNA"/>
</dbReference>
<keyword evidence="4" id="KW-1185">Reference proteome</keyword>